<evidence type="ECO:0000313" key="3">
    <source>
        <dbReference type="EMBL" id="MED6138990.1"/>
    </source>
</evidence>
<feature type="signal peptide" evidence="2">
    <location>
        <begin position="1"/>
        <end position="25"/>
    </location>
</feature>
<feature type="region of interest" description="Disordered" evidence="1">
    <location>
        <begin position="74"/>
        <end position="97"/>
    </location>
</feature>
<evidence type="ECO:0000313" key="4">
    <source>
        <dbReference type="Proteomes" id="UP001341840"/>
    </source>
</evidence>
<keyword evidence="2" id="KW-0732">Signal</keyword>
<reference evidence="3 4" key="1">
    <citation type="journal article" date="2023" name="Plants (Basel)">
        <title>Bridging the Gap: Combining Genomics and Transcriptomics Approaches to Understand Stylosanthes scabra, an Orphan Legume from the Brazilian Caatinga.</title>
        <authorList>
            <person name="Ferreira-Neto J.R.C."/>
            <person name="da Silva M.D."/>
            <person name="Binneck E."/>
            <person name="de Melo N.F."/>
            <person name="da Silva R.H."/>
            <person name="de Melo A.L.T.M."/>
            <person name="Pandolfi V."/>
            <person name="Bustamante F.O."/>
            <person name="Brasileiro-Vidal A.C."/>
            <person name="Benko-Iseppon A.M."/>
        </authorList>
    </citation>
    <scope>NUCLEOTIDE SEQUENCE [LARGE SCALE GENOMIC DNA]</scope>
    <source>
        <tissue evidence="3">Leaves</tissue>
    </source>
</reference>
<organism evidence="3 4">
    <name type="scientific">Stylosanthes scabra</name>
    <dbReference type="NCBI Taxonomy" id="79078"/>
    <lineage>
        <taxon>Eukaryota</taxon>
        <taxon>Viridiplantae</taxon>
        <taxon>Streptophyta</taxon>
        <taxon>Embryophyta</taxon>
        <taxon>Tracheophyta</taxon>
        <taxon>Spermatophyta</taxon>
        <taxon>Magnoliopsida</taxon>
        <taxon>eudicotyledons</taxon>
        <taxon>Gunneridae</taxon>
        <taxon>Pentapetalae</taxon>
        <taxon>rosids</taxon>
        <taxon>fabids</taxon>
        <taxon>Fabales</taxon>
        <taxon>Fabaceae</taxon>
        <taxon>Papilionoideae</taxon>
        <taxon>50 kb inversion clade</taxon>
        <taxon>dalbergioids sensu lato</taxon>
        <taxon>Dalbergieae</taxon>
        <taxon>Pterocarpus clade</taxon>
        <taxon>Stylosanthes</taxon>
    </lineage>
</organism>
<name>A0ABU6SRM3_9FABA</name>
<dbReference type="Proteomes" id="UP001341840">
    <property type="component" value="Unassembled WGS sequence"/>
</dbReference>
<evidence type="ECO:0000256" key="2">
    <source>
        <dbReference type="SAM" id="SignalP"/>
    </source>
</evidence>
<keyword evidence="4" id="KW-1185">Reference proteome</keyword>
<evidence type="ECO:0000256" key="1">
    <source>
        <dbReference type="SAM" id="MobiDB-lite"/>
    </source>
</evidence>
<feature type="chain" id="PRO_5045176212" evidence="2">
    <location>
        <begin position="26"/>
        <end position="97"/>
    </location>
</feature>
<sequence>MAMKYYNVVTLWMAMMVLVIVAANADGNDVKAQQDRCNKYCYNACAFPSKFCKWWCGSRCQNPIGFDSYRLDSANDEGKGYPVPTEEDYRSYTKNNH</sequence>
<comment type="caution">
    <text evidence="3">The sequence shown here is derived from an EMBL/GenBank/DDBJ whole genome shotgun (WGS) entry which is preliminary data.</text>
</comment>
<protein>
    <submittedName>
        <fullName evidence="3">Uncharacterized protein</fullName>
    </submittedName>
</protein>
<proteinExistence type="predicted"/>
<accession>A0ABU6SRM3</accession>
<gene>
    <name evidence="3" type="ORF">PIB30_079700</name>
</gene>
<dbReference type="EMBL" id="JASCZI010061553">
    <property type="protein sequence ID" value="MED6138990.1"/>
    <property type="molecule type" value="Genomic_DNA"/>
</dbReference>